<dbReference type="GO" id="GO:0006289">
    <property type="term" value="P:nucleotide-excision repair"/>
    <property type="evidence" value="ECO:0007669"/>
    <property type="project" value="InterPro"/>
</dbReference>
<keyword evidence="1" id="KW-0540">Nuclease</keyword>
<evidence type="ECO:0000256" key="4">
    <source>
        <dbReference type="ARBA" id="ARBA00022769"/>
    </source>
</evidence>
<dbReference type="GO" id="GO:0004519">
    <property type="term" value="F:endonuclease activity"/>
    <property type="evidence" value="ECO:0007669"/>
    <property type="project" value="UniProtKB-KW"/>
</dbReference>
<dbReference type="Proteomes" id="UP000324517">
    <property type="component" value="Unassembled WGS sequence"/>
</dbReference>
<dbReference type="GO" id="GO:0009411">
    <property type="term" value="P:response to UV"/>
    <property type="evidence" value="ECO:0007669"/>
    <property type="project" value="InterPro"/>
</dbReference>
<dbReference type="PANTHER" id="PTHR31290">
    <property type="entry name" value="UV-DAMAGE ENDONUCLEASE"/>
    <property type="match status" value="1"/>
</dbReference>
<comment type="caution">
    <text evidence="7">The sequence shown here is derived from an EMBL/GenBank/DDBJ whole genome shotgun (WGS) entry which is preliminary data.</text>
</comment>
<sequence>MTIVKLGYVAMSVHLTNASPSKTMTFAQFSKIKDRDAAIEKLERISVENLENCLRLLKHNVANDIRFFRFSSKLIPLANHEEVNDWKFMRPLKEILTQIGNYIDENPMRVDFHPDHFVLLNSKKKEIINQTIKTLSMHRSLLKGMRVPTQHRCVLHIGGGYDDRELALEQFIHNFALVPQPIQEMLILENDDTTFHLRDALYVCEKLNVPLVFDYHHHLAHFDEDAEGWEKDWDRVVQTWEHSSLPVKMHISSPRDEKNFRAHADYVDPKMFMDFLQGIKGSVPEIHCMIEAKKKDEALFQLMKEMKSYPEIEIIDGASFKIK</sequence>
<evidence type="ECO:0000256" key="2">
    <source>
        <dbReference type="ARBA" id="ARBA00022759"/>
    </source>
</evidence>
<keyword evidence="2 7" id="KW-0255">Endonuclease</keyword>
<dbReference type="NCBIfam" id="TIGR00629">
    <property type="entry name" value="uvde"/>
    <property type="match status" value="1"/>
</dbReference>
<dbReference type="RefSeq" id="WP_148980537.1">
    <property type="nucleotide sequence ID" value="NZ_JBNILM010000017.1"/>
</dbReference>
<protein>
    <submittedName>
        <fullName evidence="7">UV DNA damage repair endonuclease UvsE</fullName>
    </submittedName>
</protein>
<evidence type="ECO:0000256" key="5">
    <source>
        <dbReference type="ARBA" id="ARBA00022801"/>
    </source>
</evidence>
<dbReference type="GO" id="GO:0016787">
    <property type="term" value="F:hydrolase activity"/>
    <property type="evidence" value="ECO:0007669"/>
    <property type="project" value="UniProtKB-KW"/>
</dbReference>
<dbReference type="Gene3D" id="3.20.20.150">
    <property type="entry name" value="Divalent-metal-dependent TIM barrel enzymes"/>
    <property type="match status" value="1"/>
</dbReference>
<keyword evidence="3" id="KW-0227">DNA damage</keyword>
<evidence type="ECO:0000256" key="1">
    <source>
        <dbReference type="ARBA" id="ARBA00022722"/>
    </source>
</evidence>
<evidence type="ECO:0000256" key="6">
    <source>
        <dbReference type="ARBA" id="ARBA00023204"/>
    </source>
</evidence>
<dbReference type="EMBL" id="VTET01000017">
    <property type="protein sequence ID" value="TYS64647.1"/>
    <property type="molecule type" value="Genomic_DNA"/>
</dbReference>
<gene>
    <name evidence="7" type="primary">uvsE</name>
    <name evidence="7" type="ORF">FZC75_20835</name>
</gene>
<evidence type="ECO:0000313" key="7">
    <source>
        <dbReference type="EMBL" id="TYS64647.1"/>
    </source>
</evidence>
<evidence type="ECO:0000313" key="8">
    <source>
        <dbReference type="Proteomes" id="UP000324517"/>
    </source>
</evidence>
<dbReference type="InterPro" id="IPR004601">
    <property type="entry name" value="UvdE"/>
</dbReference>
<name>A0A5D4SMQ6_9BACI</name>
<evidence type="ECO:0000256" key="3">
    <source>
        <dbReference type="ARBA" id="ARBA00022763"/>
    </source>
</evidence>
<keyword evidence="4" id="KW-0228">DNA excision</keyword>
<proteinExistence type="predicted"/>
<keyword evidence="6" id="KW-0234">DNA repair</keyword>
<dbReference type="Pfam" id="PF03851">
    <property type="entry name" value="UvdE"/>
    <property type="match status" value="1"/>
</dbReference>
<keyword evidence="5" id="KW-0378">Hydrolase</keyword>
<dbReference type="OrthoDB" id="9782576at2"/>
<dbReference type="SUPFAM" id="SSF51658">
    <property type="entry name" value="Xylose isomerase-like"/>
    <property type="match status" value="1"/>
</dbReference>
<dbReference type="PANTHER" id="PTHR31290:SF5">
    <property type="entry name" value="UV-DAMAGE ENDONUCLEASE"/>
    <property type="match status" value="1"/>
</dbReference>
<dbReference type="AlphaFoldDB" id="A0A5D4SMQ6"/>
<dbReference type="InterPro" id="IPR036237">
    <property type="entry name" value="Xyl_isomerase-like_sf"/>
</dbReference>
<reference evidence="7 8" key="1">
    <citation type="submission" date="2019-08" db="EMBL/GenBank/DDBJ databases">
        <title>Bacillus genomes from the desert of Cuatro Cienegas, Coahuila.</title>
        <authorList>
            <person name="Olmedo-Alvarez G."/>
        </authorList>
    </citation>
    <scope>NUCLEOTIDE SEQUENCE [LARGE SCALE GENOMIC DNA]</scope>
    <source>
        <strain evidence="7 8">CH98b_3T</strain>
    </source>
</reference>
<accession>A0A5D4SMQ6</accession>
<organism evidence="7 8">
    <name type="scientific">Sutcliffiella horikoshii</name>
    <dbReference type="NCBI Taxonomy" id="79883"/>
    <lineage>
        <taxon>Bacteria</taxon>
        <taxon>Bacillati</taxon>
        <taxon>Bacillota</taxon>
        <taxon>Bacilli</taxon>
        <taxon>Bacillales</taxon>
        <taxon>Bacillaceae</taxon>
        <taxon>Sutcliffiella</taxon>
    </lineage>
</organism>